<keyword evidence="2" id="KW-0808">Transferase</keyword>
<name>A0ABY5SFY5_9BACL</name>
<evidence type="ECO:0000313" key="2">
    <source>
        <dbReference type="EMBL" id="UVI32674.1"/>
    </source>
</evidence>
<dbReference type="InterPro" id="IPR016181">
    <property type="entry name" value="Acyl_CoA_acyltransferase"/>
</dbReference>
<gene>
    <name evidence="2" type="ORF">L1F29_12980</name>
</gene>
<dbReference type="EMBL" id="CP091430">
    <property type="protein sequence ID" value="UVI32674.1"/>
    <property type="molecule type" value="Genomic_DNA"/>
</dbReference>
<dbReference type="RefSeq" id="WP_258388723.1">
    <property type="nucleotide sequence ID" value="NZ_CP091430.1"/>
</dbReference>
<reference evidence="2" key="1">
    <citation type="submission" date="2022-01" db="EMBL/GenBank/DDBJ databases">
        <title>Paenibacillus spongiae sp. nov., isolated from marine sponge.</title>
        <authorList>
            <person name="Li Z."/>
            <person name="Zhang M."/>
        </authorList>
    </citation>
    <scope>NUCLEOTIDE SEQUENCE</scope>
    <source>
        <strain evidence="2">PHS-Z3</strain>
    </source>
</reference>
<dbReference type="SUPFAM" id="SSF55729">
    <property type="entry name" value="Acyl-CoA N-acyltransferases (Nat)"/>
    <property type="match status" value="1"/>
</dbReference>
<dbReference type="Proteomes" id="UP001057877">
    <property type="component" value="Chromosome"/>
</dbReference>
<dbReference type="Pfam" id="PF00583">
    <property type="entry name" value="Acetyltransf_1"/>
    <property type="match status" value="1"/>
</dbReference>
<evidence type="ECO:0000259" key="1">
    <source>
        <dbReference type="PROSITE" id="PS51186"/>
    </source>
</evidence>
<organism evidence="2 3">
    <name type="scientific">Paenibacillus spongiae</name>
    <dbReference type="NCBI Taxonomy" id="2909671"/>
    <lineage>
        <taxon>Bacteria</taxon>
        <taxon>Bacillati</taxon>
        <taxon>Bacillota</taxon>
        <taxon>Bacilli</taxon>
        <taxon>Bacillales</taxon>
        <taxon>Paenibacillaceae</taxon>
        <taxon>Paenibacillus</taxon>
    </lineage>
</organism>
<feature type="domain" description="N-acetyltransferase" evidence="1">
    <location>
        <begin position="37"/>
        <end position="190"/>
    </location>
</feature>
<proteinExistence type="predicted"/>
<dbReference type="GO" id="GO:0016746">
    <property type="term" value="F:acyltransferase activity"/>
    <property type="evidence" value="ECO:0007669"/>
    <property type="project" value="UniProtKB-KW"/>
</dbReference>
<dbReference type="Gene3D" id="3.40.630.30">
    <property type="match status" value="1"/>
</dbReference>
<keyword evidence="2" id="KW-0012">Acyltransferase</keyword>
<protein>
    <submittedName>
        <fullName evidence="2">GNAT family N-acetyltransferase</fullName>
        <ecNumber evidence="2">2.3.1.-</ecNumber>
    </submittedName>
</protein>
<keyword evidence="3" id="KW-1185">Reference proteome</keyword>
<dbReference type="PROSITE" id="PS51186">
    <property type="entry name" value="GNAT"/>
    <property type="match status" value="1"/>
</dbReference>
<sequence length="208" mass="23303">MSHNAGQDLPDQPPATQLVMIREDLASIPHLELPDGYHARSLRAGTTDEQGWEHIIRESFGLKDISFKKHMEADEPYKPERVLFICDEAGVSAATASAWYRPQWNEDTGYLHMVGIVPEQGGKKLGYYASLAALHQMLREGRTRAVLNTDDFRVAAVKTYLNLGFLPQLDAPDHLERWSKLATLLNRRLIAVDPSGNEVVLDPSESVE</sequence>
<dbReference type="EC" id="2.3.1.-" evidence="2"/>
<accession>A0ABY5SFY5</accession>
<evidence type="ECO:0000313" key="3">
    <source>
        <dbReference type="Proteomes" id="UP001057877"/>
    </source>
</evidence>
<dbReference type="InterPro" id="IPR000182">
    <property type="entry name" value="GNAT_dom"/>
</dbReference>